<comment type="cofactor">
    <cofactor evidence="1">
        <name>Mg(2+)</name>
        <dbReference type="ChEBI" id="CHEBI:18420"/>
    </cofactor>
</comment>
<feature type="binding site" evidence="1">
    <location>
        <position position="19"/>
    </location>
    <ligand>
        <name>Mg(2+)</name>
        <dbReference type="ChEBI" id="CHEBI:18420"/>
    </ligand>
</feature>
<proteinExistence type="inferred from homology"/>
<dbReference type="PANTHER" id="PTHR43210:SF5">
    <property type="entry name" value="DETHIOBIOTIN SYNTHETASE"/>
    <property type="match status" value="1"/>
</dbReference>
<name>A0ABQ6NMH0_9BACL</name>
<feature type="binding site" evidence="1">
    <location>
        <begin position="175"/>
        <end position="176"/>
    </location>
    <ligand>
        <name>ATP</name>
        <dbReference type="ChEBI" id="CHEBI:30616"/>
    </ligand>
</feature>
<dbReference type="NCBIfam" id="TIGR00347">
    <property type="entry name" value="bioD"/>
    <property type="match status" value="1"/>
</dbReference>
<feature type="active site" evidence="1">
    <location>
        <position position="40"/>
    </location>
</feature>
<feature type="binding site" evidence="1">
    <location>
        <begin position="15"/>
        <end position="20"/>
    </location>
    <ligand>
        <name>ATP</name>
        <dbReference type="ChEBI" id="CHEBI:30616"/>
    </ligand>
</feature>
<accession>A0ABQ6NMH0</accession>
<protein>
    <recommendedName>
        <fullName evidence="1">ATP-dependent dethiobiotin synthetase BioD</fullName>
        <ecNumber evidence="1">6.3.3.3</ecNumber>
    </recommendedName>
    <alternativeName>
        <fullName evidence="1">DTB synthetase</fullName>
        <shortName evidence="1">DTBS</shortName>
    </alternativeName>
    <alternativeName>
        <fullName evidence="1">Dethiobiotin synthase</fullName>
    </alternativeName>
</protein>
<sequence>MSVFPGVFFTGTDTGVGKTFVMAALAAAFRAEGLNIGVWKPVQSGGQVGSGETDAERLIEASGVIEMPEAVAPYSFNEPLTPFLAAKHEGINLALKEICESAEPLAKRYKALFVEGAGGVAVPLTEDALMIDLISELRIPVIIVARSGLGTINHTLLTASFLRQRKIPIIGVIMNDGNLRNLHEDPSLAANADLIARYGGLEILGHFPAMSGKLDTEALIRTVLTKIQLTPIRKAILSGNFENGGIGDDGK</sequence>
<dbReference type="InterPro" id="IPR027417">
    <property type="entry name" value="P-loop_NTPase"/>
</dbReference>
<dbReference type="Gene3D" id="3.40.50.300">
    <property type="entry name" value="P-loop containing nucleotide triphosphate hydrolases"/>
    <property type="match status" value="1"/>
</dbReference>
<keyword evidence="1" id="KW-0479">Metal-binding</keyword>
<dbReference type="RefSeq" id="WP_317980162.1">
    <property type="nucleotide sequence ID" value="NZ_BTCL01000007.1"/>
</dbReference>
<evidence type="ECO:0000313" key="2">
    <source>
        <dbReference type="EMBL" id="GMK45427.1"/>
    </source>
</evidence>
<dbReference type="Proteomes" id="UP001285921">
    <property type="component" value="Unassembled WGS sequence"/>
</dbReference>
<feature type="binding site" evidence="1">
    <location>
        <position position="54"/>
    </location>
    <ligand>
        <name>ATP</name>
        <dbReference type="ChEBI" id="CHEBI:30616"/>
    </ligand>
</feature>
<feature type="binding site" evidence="1">
    <location>
        <position position="54"/>
    </location>
    <ligand>
        <name>Mg(2+)</name>
        <dbReference type="ChEBI" id="CHEBI:18420"/>
    </ligand>
</feature>
<dbReference type="PANTHER" id="PTHR43210">
    <property type="entry name" value="DETHIOBIOTIN SYNTHETASE"/>
    <property type="match status" value="1"/>
</dbReference>
<dbReference type="Pfam" id="PF13500">
    <property type="entry name" value="AAA_26"/>
    <property type="match status" value="1"/>
</dbReference>
<comment type="function">
    <text evidence="1">Catalyzes a mechanistically unusual reaction, the ATP-dependent insertion of CO2 between the N7 and N8 nitrogen atoms of 7,8-diaminopelargonic acid (DAPA, also called 7,8-diammoniononanoate) to form a ureido ring.</text>
</comment>
<evidence type="ECO:0000256" key="1">
    <source>
        <dbReference type="HAMAP-Rule" id="MF_00336"/>
    </source>
</evidence>
<feature type="binding site" evidence="1">
    <location>
        <begin position="115"/>
        <end position="118"/>
    </location>
    <ligand>
        <name>ATP</name>
        <dbReference type="ChEBI" id="CHEBI:30616"/>
    </ligand>
</feature>
<keyword evidence="3" id="KW-1185">Reference proteome</keyword>
<feature type="binding site" evidence="1">
    <location>
        <position position="115"/>
    </location>
    <ligand>
        <name>Mg(2+)</name>
        <dbReference type="ChEBI" id="CHEBI:18420"/>
    </ligand>
</feature>
<dbReference type="PIRSF" id="PIRSF006755">
    <property type="entry name" value="DTB_synth"/>
    <property type="match status" value="1"/>
</dbReference>
<dbReference type="EC" id="6.3.3.3" evidence="1"/>
<keyword evidence="1" id="KW-0093">Biotin biosynthesis</keyword>
<dbReference type="EMBL" id="BTCL01000007">
    <property type="protein sequence ID" value="GMK45427.1"/>
    <property type="molecule type" value="Genomic_DNA"/>
</dbReference>
<keyword evidence="1" id="KW-0436">Ligase</keyword>
<comment type="pathway">
    <text evidence="1">Cofactor biosynthesis; biotin biosynthesis; biotin from 7,8-diaminononanoate: step 1/2.</text>
</comment>
<comment type="subcellular location">
    <subcellularLocation>
        <location evidence="1">Cytoplasm</location>
    </subcellularLocation>
</comment>
<comment type="subunit">
    <text evidence="1">Homodimer.</text>
</comment>
<comment type="caution">
    <text evidence="1">Lacks conserved residue(s) required for the propagation of feature annotation.</text>
</comment>
<gene>
    <name evidence="1 2" type="primary">bioD</name>
    <name evidence="2" type="ORF">PghCCS26_25550</name>
</gene>
<keyword evidence="1" id="KW-0963">Cytoplasm</keyword>
<keyword evidence="1" id="KW-0460">Magnesium</keyword>
<comment type="catalytic activity">
    <reaction evidence="1">
        <text>(7R,8S)-7,8-diammoniononanoate + CO2 + ATP = (4R,5S)-dethiobiotin + ADP + phosphate + 3 H(+)</text>
        <dbReference type="Rhea" id="RHEA:15805"/>
        <dbReference type="ChEBI" id="CHEBI:15378"/>
        <dbReference type="ChEBI" id="CHEBI:16526"/>
        <dbReference type="ChEBI" id="CHEBI:30616"/>
        <dbReference type="ChEBI" id="CHEBI:43474"/>
        <dbReference type="ChEBI" id="CHEBI:149469"/>
        <dbReference type="ChEBI" id="CHEBI:149473"/>
        <dbReference type="ChEBI" id="CHEBI:456216"/>
        <dbReference type="EC" id="6.3.3.3"/>
    </reaction>
</comment>
<dbReference type="InterPro" id="IPR004472">
    <property type="entry name" value="DTB_synth_BioD"/>
</dbReference>
<reference evidence="2 3" key="1">
    <citation type="submission" date="2023-05" db="EMBL/GenBank/DDBJ databases">
        <title>Draft genome of Paenibacillus sp. CCS26.</title>
        <authorList>
            <person name="Akita H."/>
            <person name="Shinto Y."/>
            <person name="Kimura Z."/>
        </authorList>
    </citation>
    <scope>NUCLEOTIDE SEQUENCE [LARGE SCALE GENOMIC DNA]</scope>
    <source>
        <strain evidence="2 3">CCS26</strain>
    </source>
</reference>
<keyword evidence="1" id="KW-0547">Nucleotide-binding</keyword>
<evidence type="ECO:0000313" key="3">
    <source>
        <dbReference type="Proteomes" id="UP001285921"/>
    </source>
</evidence>
<comment type="similarity">
    <text evidence="1">Belongs to the dethiobiotin synthetase family.</text>
</comment>
<organism evidence="2 3">
    <name type="scientific">Paenibacillus glycanilyticus</name>
    <dbReference type="NCBI Taxonomy" id="126569"/>
    <lineage>
        <taxon>Bacteria</taxon>
        <taxon>Bacillati</taxon>
        <taxon>Bacillota</taxon>
        <taxon>Bacilli</taxon>
        <taxon>Bacillales</taxon>
        <taxon>Paenibacillaceae</taxon>
        <taxon>Paenibacillus</taxon>
    </lineage>
</organism>
<feature type="binding site" evidence="1">
    <location>
        <position position="44"/>
    </location>
    <ligand>
        <name>substrate</name>
    </ligand>
</feature>
<comment type="caution">
    <text evidence="2">The sequence shown here is derived from an EMBL/GenBank/DDBJ whole genome shotgun (WGS) entry which is preliminary data.</text>
</comment>
<keyword evidence="1" id="KW-0067">ATP-binding</keyword>
<dbReference type="CDD" id="cd03109">
    <property type="entry name" value="DTBS"/>
    <property type="match status" value="1"/>
</dbReference>
<dbReference type="HAMAP" id="MF_00336">
    <property type="entry name" value="BioD"/>
    <property type="match status" value="1"/>
</dbReference>
<dbReference type="SUPFAM" id="SSF52540">
    <property type="entry name" value="P-loop containing nucleoside triphosphate hydrolases"/>
    <property type="match status" value="1"/>
</dbReference>